<dbReference type="KEGG" id="cnc:CNE_2c08590"/>
<dbReference type="PRINTS" id="PR00080">
    <property type="entry name" value="SDRFAMILY"/>
</dbReference>
<dbReference type="InterPro" id="IPR002347">
    <property type="entry name" value="SDR_fam"/>
</dbReference>
<dbReference type="InterPro" id="IPR050259">
    <property type="entry name" value="SDR"/>
</dbReference>
<dbReference type="Gene3D" id="3.40.50.720">
    <property type="entry name" value="NAD(P)-binding Rossmann-like Domain"/>
    <property type="match status" value="1"/>
</dbReference>
<dbReference type="AlphaFoldDB" id="F8GSR1"/>
<evidence type="ECO:0000256" key="1">
    <source>
        <dbReference type="ARBA" id="ARBA00006484"/>
    </source>
</evidence>
<dbReference type="RefSeq" id="WP_013952540.1">
    <property type="nucleotide sequence ID" value="NC_015723.1"/>
</dbReference>
<dbReference type="GeneID" id="34304991"/>
<dbReference type="PANTHER" id="PTHR42879:SF2">
    <property type="entry name" value="3-OXOACYL-[ACYL-CARRIER-PROTEIN] REDUCTASE FABG"/>
    <property type="match status" value="1"/>
</dbReference>
<dbReference type="HOGENOM" id="CLU_010194_1_2_4"/>
<name>F8GSR1_CUPNN</name>
<sequence length="263" mass="27964">MNDLLSLEGKVALVTGAGQGVGEQIARHFAGHGAAAVIVNDYFAERAQAVAQSIRDAGGNAFAVQADVSDADSVRRMVAQARELAGPIDVLVNNAGNHGATPSPDVRKPFWEHGREAWNSAIEVNFYGVIHCASACIPDMIERKRGRIITIISDAGRVGEPGLEIYSGAKAGAAGFMRAIARTLGRYQVTANTVAIAATATPAIEKRLADDPDRLKKMMEKYVIRRPGRPEDVANMVLFLASDASAWITGQTYPVNGGFSFAQ</sequence>
<dbReference type="PANTHER" id="PTHR42879">
    <property type="entry name" value="3-OXOACYL-(ACYL-CARRIER-PROTEIN) REDUCTASE"/>
    <property type="match status" value="1"/>
</dbReference>
<gene>
    <name evidence="2" type="primary">fabG6</name>
    <name evidence="2" type="ordered locus">CNE_2c08590</name>
</gene>
<keyword evidence="2" id="KW-0560">Oxidoreductase</keyword>
<protein>
    <submittedName>
        <fullName evidence="2">3-oxoacyl-[acyl-carrier-protein] reductase FabG</fullName>
        <ecNumber evidence="2">1.1.1.100</ecNumber>
    </submittedName>
</protein>
<dbReference type="Pfam" id="PF13561">
    <property type="entry name" value="adh_short_C2"/>
    <property type="match status" value="1"/>
</dbReference>
<dbReference type="GO" id="GO:0032787">
    <property type="term" value="P:monocarboxylic acid metabolic process"/>
    <property type="evidence" value="ECO:0007669"/>
    <property type="project" value="UniProtKB-ARBA"/>
</dbReference>
<dbReference type="GO" id="GO:0004316">
    <property type="term" value="F:3-oxoacyl-[acyl-carrier-protein] reductase (NADPH) activity"/>
    <property type="evidence" value="ECO:0007669"/>
    <property type="project" value="UniProtKB-EC"/>
</dbReference>
<comment type="similarity">
    <text evidence="1">Belongs to the short-chain dehydrogenases/reductases (SDR) family.</text>
</comment>
<dbReference type="PRINTS" id="PR00081">
    <property type="entry name" value="GDHRDH"/>
</dbReference>
<reference evidence="2 3" key="1">
    <citation type="journal article" date="2011" name="J. Bacteriol.">
        <title>Complete genome sequence of the type strain Cupriavidus necator N-1.</title>
        <authorList>
            <person name="Poehlein A."/>
            <person name="Kusian B."/>
            <person name="Friedrich B."/>
            <person name="Daniel R."/>
            <person name="Bowien B."/>
        </authorList>
    </citation>
    <scope>NUCLEOTIDE SEQUENCE [LARGE SCALE GENOMIC DNA]</scope>
    <source>
        <strain evidence="3">ATCC 43291 / DSM 13513 / CCUG 52238 / LMG 8453 / N-1</strain>
    </source>
</reference>
<dbReference type="EMBL" id="CP002878">
    <property type="protein sequence ID" value="AEI79830.1"/>
    <property type="molecule type" value="Genomic_DNA"/>
</dbReference>
<dbReference type="FunFam" id="3.40.50.720:FF:000084">
    <property type="entry name" value="Short-chain dehydrogenase reductase"/>
    <property type="match status" value="1"/>
</dbReference>
<dbReference type="SUPFAM" id="SSF51735">
    <property type="entry name" value="NAD(P)-binding Rossmann-fold domains"/>
    <property type="match status" value="1"/>
</dbReference>
<dbReference type="InterPro" id="IPR020904">
    <property type="entry name" value="Sc_DH/Rdtase_CS"/>
</dbReference>
<dbReference type="EC" id="1.1.1.100" evidence="2"/>
<dbReference type="InterPro" id="IPR036291">
    <property type="entry name" value="NAD(P)-bd_dom_sf"/>
</dbReference>
<evidence type="ECO:0000313" key="2">
    <source>
        <dbReference type="EMBL" id="AEI79830.1"/>
    </source>
</evidence>
<evidence type="ECO:0000313" key="3">
    <source>
        <dbReference type="Proteomes" id="UP000006798"/>
    </source>
</evidence>
<dbReference type="Proteomes" id="UP000006798">
    <property type="component" value="Chromosome 2"/>
</dbReference>
<proteinExistence type="inferred from homology"/>
<accession>F8GSR1</accession>
<dbReference type="PROSITE" id="PS00061">
    <property type="entry name" value="ADH_SHORT"/>
    <property type="match status" value="1"/>
</dbReference>
<organism evidence="2 3">
    <name type="scientific">Cupriavidus necator (strain ATCC 43291 / DSM 13513 / CCUG 52238 / LMG 8453 / N-1)</name>
    <name type="common">Ralstonia eutropha</name>
    <dbReference type="NCBI Taxonomy" id="1042878"/>
    <lineage>
        <taxon>Bacteria</taxon>
        <taxon>Pseudomonadati</taxon>
        <taxon>Pseudomonadota</taxon>
        <taxon>Betaproteobacteria</taxon>
        <taxon>Burkholderiales</taxon>
        <taxon>Burkholderiaceae</taxon>
        <taxon>Cupriavidus</taxon>
    </lineage>
</organism>